<keyword evidence="2" id="KW-1185">Reference proteome</keyword>
<comment type="caution">
    <text evidence="1">The sequence shown here is derived from an EMBL/GenBank/DDBJ whole genome shotgun (WGS) entry which is preliminary data.</text>
</comment>
<organism evidence="1 2">
    <name type="scientific">Zymoseptoria brevis</name>
    <dbReference type="NCBI Taxonomy" id="1047168"/>
    <lineage>
        <taxon>Eukaryota</taxon>
        <taxon>Fungi</taxon>
        <taxon>Dikarya</taxon>
        <taxon>Ascomycota</taxon>
        <taxon>Pezizomycotina</taxon>
        <taxon>Dothideomycetes</taxon>
        <taxon>Dothideomycetidae</taxon>
        <taxon>Mycosphaerellales</taxon>
        <taxon>Mycosphaerellaceae</taxon>
        <taxon>Zymoseptoria</taxon>
    </lineage>
</organism>
<reference evidence="1 2" key="1">
    <citation type="submission" date="2015-03" db="EMBL/GenBank/DDBJ databases">
        <title>RNA-seq based gene annotation and comparative genomics of four Zymoseptoria species reveal species-specific pathogenicity related genes and transposable element activity.</title>
        <authorList>
            <person name="Grandaubert J."/>
            <person name="Bhattacharyya A."/>
            <person name="Stukenbrock E.H."/>
        </authorList>
    </citation>
    <scope>NUCLEOTIDE SEQUENCE [LARGE SCALE GENOMIC DNA]</scope>
    <source>
        <strain evidence="1 2">Zb18110</strain>
    </source>
</reference>
<dbReference type="EMBL" id="LAFY01000294">
    <property type="protein sequence ID" value="KJY01140.1"/>
    <property type="molecule type" value="Genomic_DNA"/>
</dbReference>
<accession>A0A0F4GUM6</accession>
<gene>
    <name evidence="1" type="ORF">TI39_contig302g00023</name>
</gene>
<dbReference type="STRING" id="1047168.A0A0F4GUM6"/>
<sequence>MAGDDKTKVAVNGATSGYNPSTQDNITMALLQNGGIKRIQSTFQQRLDEAGWSQALRDYVEKLFRSGEAQTYDEALKIVMQHIALQGDETKSNGNNGSSVPDLTIPRDAAKDAAATVKKELAQVVKIEK</sequence>
<dbReference type="GO" id="GO:0006406">
    <property type="term" value="P:mRNA export from nucleus"/>
    <property type="evidence" value="ECO:0007669"/>
    <property type="project" value="InterPro"/>
</dbReference>
<dbReference type="Pfam" id="PF10163">
    <property type="entry name" value="EnY2"/>
    <property type="match status" value="1"/>
</dbReference>
<dbReference type="OrthoDB" id="5355007at2759"/>
<dbReference type="GO" id="GO:0005643">
    <property type="term" value="C:nuclear pore"/>
    <property type="evidence" value="ECO:0007669"/>
    <property type="project" value="InterPro"/>
</dbReference>
<protein>
    <submittedName>
        <fullName evidence="1">Uncharacterized protein</fullName>
    </submittedName>
</protein>
<dbReference type="GO" id="GO:0000124">
    <property type="term" value="C:SAGA complex"/>
    <property type="evidence" value="ECO:0007669"/>
    <property type="project" value="InterPro"/>
</dbReference>
<proteinExistence type="predicted"/>
<dbReference type="Gene3D" id="1.10.246.140">
    <property type="match status" value="1"/>
</dbReference>
<dbReference type="InterPro" id="IPR018783">
    <property type="entry name" value="TF_ENY2"/>
</dbReference>
<evidence type="ECO:0000313" key="2">
    <source>
        <dbReference type="Proteomes" id="UP000033647"/>
    </source>
</evidence>
<dbReference type="InterPro" id="IPR038212">
    <property type="entry name" value="TF_EnY2_sf"/>
</dbReference>
<dbReference type="AlphaFoldDB" id="A0A0F4GUM6"/>
<dbReference type="Proteomes" id="UP000033647">
    <property type="component" value="Unassembled WGS sequence"/>
</dbReference>
<name>A0A0F4GUM6_9PEZI</name>
<evidence type="ECO:0000313" key="1">
    <source>
        <dbReference type="EMBL" id="KJY01140.1"/>
    </source>
</evidence>
<dbReference type="GO" id="GO:0003713">
    <property type="term" value="F:transcription coactivator activity"/>
    <property type="evidence" value="ECO:0007669"/>
    <property type="project" value="InterPro"/>
</dbReference>